<comment type="caution">
    <text evidence="1">The sequence shown here is derived from an EMBL/GenBank/DDBJ whole genome shotgun (WGS) entry which is preliminary data.</text>
</comment>
<dbReference type="AlphaFoldDB" id="A0AAV9BZF0"/>
<evidence type="ECO:0000313" key="1">
    <source>
        <dbReference type="EMBL" id="KAK1281847.1"/>
    </source>
</evidence>
<accession>A0AAV9BZF0</accession>
<evidence type="ECO:0000313" key="2">
    <source>
        <dbReference type="Proteomes" id="UP001180020"/>
    </source>
</evidence>
<name>A0AAV9BZF0_ACOCL</name>
<organism evidence="1 2">
    <name type="scientific">Acorus calamus</name>
    <name type="common">Sweet flag</name>
    <dbReference type="NCBI Taxonomy" id="4465"/>
    <lineage>
        <taxon>Eukaryota</taxon>
        <taxon>Viridiplantae</taxon>
        <taxon>Streptophyta</taxon>
        <taxon>Embryophyta</taxon>
        <taxon>Tracheophyta</taxon>
        <taxon>Spermatophyta</taxon>
        <taxon>Magnoliopsida</taxon>
        <taxon>Liliopsida</taxon>
        <taxon>Acoraceae</taxon>
        <taxon>Acorus</taxon>
    </lineage>
</organism>
<proteinExistence type="predicted"/>
<reference evidence="1" key="2">
    <citation type="submission" date="2023-06" db="EMBL/GenBank/DDBJ databases">
        <authorList>
            <person name="Ma L."/>
            <person name="Liu K.-W."/>
            <person name="Li Z."/>
            <person name="Hsiao Y.-Y."/>
            <person name="Qi Y."/>
            <person name="Fu T."/>
            <person name="Tang G."/>
            <person name="Zhang D."/>
            <person name="Sun W.-H."/>
            <person name="Liu D.-K."/>
            <person name="Li Y."/>
            <person name="Chen G.-Z."/>
            <person name="Liu X.-D."/>
            <person name="Liao X.-Y."/>
            <person name="Jiang Y.-T."/>
            <person name="Yu X."/>
            <person name="Hao Y."/>
            <person name="Huang J."/>
            <person name="Zhao X.-W."/>
            <person name="Ke S."/>
            <person name="Chen Y.-Y."/>
            <person name="Wu W.-L."/>
            <person name="Hsu J.-L."/>
            <person name="Lin Y.-F."/>
            <person name="Huang M.-D."/>
            <person name="Li C.-Y."/>
            <person name="Huang L."/>
            <person name="Wang Z.-W."/>
            <person name="Zhao X."/>
            <person name="Zhong W.-Y."/>
            <person name="Peng D.-H."/>
            <person name="Ahmad S."/>
            <person name="Lan S."/>
            <person name="Zhang J.-S."/>
            <person name="Tsai W.-C."/>
            <person name="Van De Peer Y."/>
            <person name="Liu Z.-J."/>
        </authorList>
    </citation>
    <scope>NUCLEOTIDE SEQUENCE</scope>
    <source>
        <strain evidence="1">CP</strain>
        <tissue evidence="1">Leaves</tissue>
    </source>
</reference>
<gene>
    <name evidence="1" type="ORF">QJS10_CPB22g00848</name>
</gene>
<dbReference type="EMBL" id="JAUJYO010000022">
    <property type="protein sequence ID" value="KAK1281847.1"/>
    <property type="molecule type" value="Genomic_DNA"/>
</dbReference>
<protein>
    <submittedName>
        <fullName evidence="1">Uncharacterized protein</fullName>
    </submittedName>
</protein>
<keyword evidence="2" id="KW-1185">Reference proteome</keyword>
<sequence length="190" mass="21909">MDCGNFWYSLKDVEERWPEQFFSSGLSQVSGIREKYLARRIELQQFKFLDPSIIQLKSHTIPPSHILLDKNCIIVAQGSILQAMKTYTSSDDFPLVEMPREHNARITCASGMNANDQHLNIAYEVERIVTCRKLWMAMPLEGTRQSRLWTMRSKNSSNVVVRGNGEGEAQTISLGEHFQGRKDNDWHTFE</sequence>
<dbReference type="Proteomes" id="UP001180020">
    <property type="component" value="Unassembled WGS sequence"/>
</dbReference>
<reference evidence="1" key="1">
    <citation type="journal article" date="2023" name="Nat. Commun.">
        <title>Diploid and tetraploid genomes of Acorus and the evolution of monocots.</title>
        <authorList>
            <person name="Ma L."/>
            <person name="Liu K.W."/>
            <person name="Li Z."/>
            <person name="Hsiao Y.Y."/>
            <person name="Qi Y."/>
            <person name="Fu T."/>
            <person name="Tang G.D."/>
            <person name="Zhang D."/>
            <person name="Sun W.H."/>
            <person name="Liu D.K."/>
            <person name="Li Y."/>
            <person name="Chen G.Z."/>
            <person name="Liu X.D."/>
            <person name="Liao X.Y."/>
            <person name="Jiang Y.T."/>
            <person name="Yu X."/>
            <person name="Hao Y."/>
            <person name="Huang J."/>
            <person name="Zhao X.W."/>
            <person name="Ke S."/>
            <person name="Chen Y.Y."/>
            <person name="Wu W.L."/>
            <person name="Hsu J.L."/>
            <person name="Lin Y.F."/>
            <person name="Huang M.D."/>
            <person name="Li C.Y."/>
            <person name="Huang L."/>
            <person name="Wang Z.W."/>
            <person name="Zhao X."/>
            <person name="Zhong W.Y."/>
            <person name="Peng D.H."/>
            <person name="Ahmad S."/>
            <person name="Lan S."/>
            <person name="Zhang J.S."/>
            <person name="Tsai W.C."/>
            <person name="Van de Peer Y."/>
            <person name="Liu Z.J."/>
        </authorList>
    </citation>
    <scope>NUCLEOTIDE SEQUENCE</scope>
    <source>
        <strain evidence="1">CP</strain>
    </source>
</reference>